<dbReference type="GO" id="GO:0006103">
    <property type="term" value="P:2-oxoglutarate metabolic process"/>
    <property type="evidence" value="ECO:0007669"/>
    <property type="project" value="TreeGrafter"/>
</dbReference>
<dbReference type="AlphaFoldDB" id="A0A5J4QTY5"/>
<organism evidence="3">
    <name type="scientific">termite gut metagenome</name>
    <dbReference type="NCBI Taxonomy" id="433724"/>
    <lineage>
        <taxon>unclassified sequences</taxon>
        <taxon>metagenomes</taxon>
        <taxon>organismal metagenomes</taxon>
    </lineage>
</organism>
<dbReference type="PRINTS" id="PR00411">
    <property type="entry name" value="PNDRDTASEI"/>
</dbReference>
<comment type="caution">
    <text evidence="3">The sequence shown here is derived from an EMBL/GenBank/DDBJ whole genome shotgun (WGS) entry which is preliminary data.</text>
</comment>
<evidence type="ECO:0000313" key="3">
    <source>
        <dbReference type="EMBL" id="KAA6324574.1"/>
    </source>
</evidence>
<dbReference type="EMBL" id="SNRY01002542">
    <property type="protein sequence ID" value="KAA6324574.1"/>
    <property type="molecule type" value="Genomic_DNA"/>
</dbReference>
<gene>
    <name evidence="3" type="ORF">EZS27_026106</name>
</gene>
<dbReference type="PANTHER" id="PTHR22912:SF217">
    <property type="entry name" value="DIHYDROLIPOYL DEHYDROGENASE"/>
    <property type="match status" value="1"/>
</dbReference>
<dbReference type="PANTHER" id="PTHR22912">
    <property type="entry name" value="DISULFIDE OXIDOREDUCTASE"/>
    <property type="match status" value="1"/>
</dbReference>
<dbReference type="Pfam" id="PF02852">
    <property type="entry name" value="Pyr_redox_dim"/>
    <property type="match status" value="1"/>
</dbReference>
<dbReference type="InterPro" id="IPR016156">
    <property type="entry name" value="FAD/NAD-linked_Rdtase_dimer_sf"/>
</dbReference>
<evidence type="ECO:0000256" key="1">
    <source>
        <dbReference type="ARBA" id="ARBA00023027"/>
    </source>
</evidence>
<dbReference type="Gene3D" id="3.30.390.30">
    <property type="match status" value="1"/>
</dbReference>
<keyword evidence="1" id="KW-0520">NAD</keyword>
<dbReference type="EC" id="1.8.1.4" evidence="3"/>
<evidence type="ECO:0000259" key="2">
    <source>
        <dbReference type="Pfam" id="PF02852"/>
    </source>
</evidence>
<keyword evidence="3" id="KW-0560">Oxidoreductase</keyword>
<feature type="non-terminal residue" evidence="3">
    <location>
        <position position="1"/>
    </location>
</feature>
<protein>
    <submittedName>
        <fullName evidence="3">Dihydrolipoyl dehydrogenase</fullName>
        <ecNumber evidence="3">1.8.1.4</ecNumber>
    </submittedName>
</protein>
<dbReference type="InterPro" id="IPR004099">
    <property type="entry name" value="Pyr_nucl-diS_OxRdtase_dimer"/>
</dbReference>
<dbReference type="SUPFAM" id="SSF55424">
    <property type="entry name" value="FAD/NAD-linked reductases, dimerisation (C-terminal) domain"/>
    <property type="match status" value="1"/>
</dbReference>
<name>A0A5J4QTY5_9ZZZZ</name>
<feature type="domain" description="Pyridine nucleotide-disulphide oxidoreductase dimerisation" evidence="2">
    <location>
        <begin position="1"/>
        <end position="90"/>
    </location>
</feature>
<dbReference type="GO" id="GO:0050660">
    <property type="term" value="F:flavin adenine dinucleotide binding"/>
    <property type="evidence" value="ECO:0007669"/>
    <property type="project" value="TreeGrafter"/>
</dbReference>
<sequence>ETLQEKGITYKVSKLPMTYAGRFTVENEGVNGMCKILSGEDDTILGVHLLGNPASELITIACMAIELKLTSSTWEKVIFPHPTTGEILKECL</sequence>
<accession>A0A5J4QTY5</accession>
<dbReference type="GO" id="GO:0004148">
    <property type="term" value="F:dihydrolipoyl dehydrogenase (NADH) activity"/>
    <property type="evidence" value="ECO:0007669"/>
    <property type="project" value="UniProtKB-EC"/>
</dbReference>
<proteinExistence type="predicted"/>
<reference evidence="3" key="1">
    <citation type="submission" date="2019-03" db="EMBL/GenBank/DDBJ databases">
        <title>Single cell metagenomics reveals metabolic interactions within the superorganism composed of flagellate Streblomastix strix and complex community of Bacteroidetes bacteria on its surface.</title>
        <authorList>
            <person name="Treitli S.C."/>
            <person name="Kolisko M."/>
            <person name="Husnik F."/>
            <person name="Keeling P."/>
            <person name="Hampl V."/>
        </authorList>
    </citation>
    <scope>NUCLEOTIDE SEQUENCE</scope>
    <source>
        <strain evidence="3">STM</strain>
    </source>
</reference>
<dbReference type="InterPro" id="IPR050151">
    <property type="entry name" value="Class-I_Pyr_Nuc-Dis_Oxidored"/>
</dbReference>